<accession>A0ABR4BKG4</accession>
<name>A0ABR4BKG4_9LECA</name>
<comment type="caution">
    <text evidence="1">The sequence shown here is derived from an EMBL/GenBank/DDBJ whole genome shotgun (WGS) entry which is preliminary data.</text>
</comment>
<reference evidence="1 2" key="1">
    <citation type="submission" date="2024-09" db="EMBL/GenBank/DDBJ databases">
        <title>Rethinking Asexuality: The Enigmatic Case of Functional Sexual Genes in Lepraria (Stereocaulaceae).</title>
        <authorList>
            <person name="Doellman M."/>
            <person name="Sun Y."/>
            <person name="Barcenas-Pena A."/>
            <person name="Lumbsch H.T."/>
            <person name="Grewe F."/>
        </authorList>
    </citation>
    <scope>NUCLEOTIDE SEQUENCE [LARGE SCALE GENOMIC DNA]</scope>
    <source>
        <strain evidence="1 2">Grewe 0041</strain>
    </source>
</reference>
<evidence type="ECO:0000313" key="2">
    <source>
        <dbReference type="Proteomes" id="UP001590951"/>
    </source>
</evidence>
<organism evidence="1 2">
    <name type="scientific">Lepraria finkii</name>
    <dbReference type="NCBI Taxonomy" id="1340010"/>
    <lineage>
        <taxon>Eukaryota</taxon>
        <taxon>Fungi</taxon>
        <taxon>Dikarya</taxon>
        <taxon>Ascomycota</taxon>
        <taxon>Pezizomycotina</taxon>
        <taxon>Lecanoromycetes</taxon>
        <taxon>OSLEUM clade</taxon>
        <taxon>Lecanoromycetidae</taxon>
        <taxon>Lecanorales</taxon>
        <taxon>Lecanorineae</taxon>
        <taxon>Stereocaulaceae</taxon>
        <taxon>Lepraria</taxon>
    </lineage>
</organism>
<protein>
    <submittedName>
        <fullName evidence="1">Uncharacterized protein</fullName>
    </submittedName>
</protein>
<gene>
    <name evidence="1" type="ORF">ABVK25_003461</name>
</gene>
<evidence type="ECO:0000313" key="1">
    <source>
        <dbReference type="EMBL" id="KAL2056438.1"/>
    </source>
</evidence>
<keyword evidence="2" id="KW-1185">Reference proteome</keyword>
<dbReference type="Proteomes" id="UP001590951">
    <property type="component" value="Unassembled WGS sequence"/>
</dbReference>
<proteinExistence type="predicted"/>
<sequence>MGNPRVFYLIFQLSFCNGHQVKSLGLCDQCGARNTSSIYDTEHTTTTNTTTASHMIGSYNMKQLETVDHAAVVEAQQSKESSSVTKDTSWIDYLARPLDLTPRILDSRREWNK</sequence>
<dbReference type="EMBL" id="JBHFEH010000008">
    <property type="protein sequence ID" value="KAL2056438.1"/>
    <property type="molecule type" value="Genomic_DNA"/>
</dbReference>